<evidence type="ECO:0000256" key="9">
    <source>
        <dbReference type="ARBA" id="ARBA00060891"/>
    </source>
</evidence>
<dbReference type="PANTHER" id="PTHR10632">
    <property type="entry name" value="SULFIDE:QUINONE OXIDOREDUCTASE"/>
    <property type="match status" value="1"/>
</dbReference>
<proteinExistence type="inferred from homology"/>
<evidence type="ECO:0000256" key="4">
    <source>
        <dbReference type="ARBA" id="ARBA00022719"/>
    </source>
</evidence>
<evidence type="ECO:0000256" key="8">
    <source>
        <dbReference type="ARBA" id="ARBA00023128"/>
    </source>
</evidence>
<comment type="similarity">
    <text evidence="9">Belongs to the SQRD family.</text>
</comment>
<dbReference type="GO" id="GO:0005739">
    <property type="term" value="C:mitochondrion"/>
    <property type="evidence" value="ECO:0007669"/>
    <property type="project" value="UniProtKB-SubCell"/>
</dbReference>
<dbReference type="AlphaFoldDB" id="A0A383W1Q8"/>
<keyword evidence="6" id="KW-0809">Transit peptide</keyword>
<dbReference type="GO" id="GO:0071949">
    <property type="term" value="F:FAD binding"/>
    <property type="evidence" value="ECO:0007669"/>
    <property type="project" value="TreeGrafter"/>
</dbReference>
<sequence>MHNINPQRAVFSAPCGSLQRSRQTLLVRAQAVNTQTKDGYKVLIVGGGSAGITTAAHYARKLPGQVAVLEPSDTHFYQPLWTLVGGGFKDVDASKRPMADVMPDNVDWVKAAAAEFHPDNNKITTADGRSIKYEYLVVATGMQPKWAKVKGLKEALGDGRVVSNMAFKTAPLTFKALQNLKEGRAVFTMPSGIIKCPGAGQKACYISEDYLRRQGRRDKVSVSFCTPAERIFGIPRYAATIESLVEERGIDVHLKTELAEVRGASQEAVFNLMGPDCRPTGEQTVMRYDMLHVTPPQGPIDVVVKSPLANAQGYVAVDKETMQHTQFPNVFGIGDCAALPTSKTAAAAAAEFLVLRDNMDSLMAGGPADVAKYDGYASCPLVTKEGAVMMMEFGYGGKILETFTPFGIDQSKETFPMW</sequence>
<dbReference type="SUPFAM" id="SSF51905">
    <property type="entry name" value="FAD/NAD(P)-binding domain"/>
    <property type="match status" value="2"/>
</dbReference>
<dbReference type="EMBL" id="FNXT01001063">
    <property type="protein sequence ID" value="SZX71615.1"/>
    <property type="molecule type" value="Genomic_DNA"/>
</dbReference>
<reference evidence="12 13" key="1">
    <citation type="submission" date="2016-10" db="EMBL/GenBank/DDBJ databases">
        <authorList>
            <person name="Cai Z."/>
        </authorList>
    </citation>
    <scope>NUCLEOTIDE SEQUENCE [LARGE SCALE GENOMIC DNA]</scope>
</reference>
<dbReference type="PRINTS" id="PR00368">
    <property type="entry name" value="FADPNR"/>
</dbReference>
<evidence type="ECO:0000256" key="6">
    <source>
        <dbReference type="ARBA" id="ARBA00022946"/>
    </source>
</evidence>
<keyword evidence="13" id="KW-1185">Reference proteome</keyword>
<dbReference type="Proteomes" id="UP000256970">
    <property type="component" value="Unassembled WGS sequence"/>
</dbReference>
<evidence type="ECO:0000256" key="1">
    <source>
        <dbReference type="ARBA" id="ARBA00001974"/>
    </source>
</evidence>
<dbReference type="GO" id="GO:0048038">
    <property type="term" value="F:quinone binding"/>
    <property type="evidence" value="ECO:0007669"/>
    <property type="project" value="UniProtKB-KW"/>
</dbReference>
<gene>
    <name evidence="12" type="ORF">BQ4739_LOCUS11745</name>
</gene>
<name>A0A383W1Q8_TETOB</name>
<protein>
    <recommendedName>
        <fullName evidence="10">Sulfide:quinone oxidoreductase, mitochondrial</fullName>
    </recommendedName>
</protein>
<dbReference type="PANTHER" id="PTHR10632:SF2">
    <property type="entry name" value="SULFIDE:QUINONE OXIDOREDUCTASE, MITOCHONDRIAL"/>
    <property type="match status" value="1"/>
</dbReference>
<feature type="domain" description="FAD/NAD(P)-binding" evidence="11">
    <location>
        <begin position="40"/>
        <end position="348"/>
    </location>
</feature>
<keyword evidence="7" id="KW-0560">Oxidoreductase</keyword>
<dbReference type="InterPro" id="IPR036188">
    <property type="entry name" value="FAD/NAD-bd_sf"/>
</dbReference>
<dbReference type="STRING" id="3088.A0A383W1Q8"/>
<dbReference type="InterPro" id="IPR023753">
    <property type="entry name" value="FAD/NAD-binding_dom"/>
</dbReference>
<dbReference type="FunFam" id="3.50.50.60:FF:000034">
    <property type="entry name" value="sulfide:quinone oxidoreductase, mitochondrial"/>
    <property type="match status" value="1"/>
</dbReference>
<comment type="cofactor">
    <cofactor evidence="1">
        <name>FAD</name>
        <dbReference type="ChEBI" id="CHEBI:57692"/>
    </cofactor>
</comment>
<dbReference type="Gene3D" id="3.50.50.60">
    <property type="entry name" value="FAD/NAD(P)-binding domain"/>
    <property type="match status" value="2"/>
</dbReference>
<evidence type="ECO:0000313" key="13">
    <source>
        <dbReference type="Proteomes" id="UP000256970"/>
    </source>
</evidence>
<dbReference type="PRINTS" id="PR00469">
    <property type="entry name" value="PNDRDTASEII"/>
</dbReference>
<keyword evidence="5" id="KW-0274">FAD</keyword>
<evidence type="ECO:0000313" key="12">
    <source>
        <dbReference type="EMBL" id="SZX71615.1"/>
    </source>
</evidence>
<evidence type="ECO:0000256" key="3">
    <source>
        <dbReference type="ARBA" id="ARBA00022630"/>
    </source>
</evidence>
<evidence type="ECO:0000256" key="10">
    <source>
        <dbReference type="ARBA" id="ARBA00070160"/>
    </source>
</evidence>
<accession>A0A383W1Q8</accession>
<dbReference type="GO" id="GO:0070224">
    <property type="term" value="F:sulfide:quinone oxidoreductase activity"/>
    <property type="evidence" value="ECO:0007669"/>
    <property type="project" value="TreeGrafter"/>
</dbReference>
<evidence type="ECO:0000256" key="2">
    <source>
        <dbReference type="ARBA" id="ARBA00004173"/>
    </source>
</evidence>
<evidence type="ECO:0000256" key="5">
    <source>
        <dbReference type="ARBA" id="ARBA00022827"/>
    </source>
</evidence>
<keyword evidence="3" id="KW-0285">Flavoprotein</keyword>
<evidence type="ECO:0000259" key="11">
    <source>
        <dbReference type="Pfam" id="PF07992"/>
    </source>
</evidence>
<comment type="subcellular location">
    <subcellularLocation>
        <location evidence="2">Mitochondrion</location>
    </subcellularLocation>
</comment>
<evidence type="ECO:0000256" key="7">
    <source>
        <dbReference type="ARBA" id="ARBA00023002"/>
    </source>
</evidence>
<dbReference type="GO" id="GO:0070221">
    <property type="term" value="P:sulfide oxidation, using sulfide:quinone oxidoreductase"/>
    <property type="evidence" value="ECO:0007669"/>
    <property type="project" value="TreeGrafter"/>
</dbReference>
<organism evidence="12 13">
    <name type="scientific">Tetradesmus obliquus</name>
    <name type="common">Green alga</name>
    <name type="synonym">Acutodesmus obliquus</name>
    <dbReference type="NCBI Taxonomy" id="3088"/>
    <lineage>
        <taxon>Eukaryota</taxon>
        <taxon>Viridiplantae</taxon>
        <taxon>Chlorophyta</taxon>
        <taxon>core chlorophytes</taxon>
        <taxon>Chlorophyceae</taxon>
        <taxon>CS clade</taxon>
        <taxon>Sphaeropleales</taxon>
        <taxon>Scenedesmaceae</taxon>
        <taxon>Tetradesmus</taxon>
    </lineage>
</organism>
<dbReference type="InterPro" id="IPR015904">
    <property type="entry name" value="Sulphide_quinone_reductase"/>
</dbReference>
<keyword evidence="4" id="KW-0874">Quinone</keyword>
<dbReference type="Pfam" id="PF07992">
    <property type="entry name" value="Pyr_redox_2"/>
    <property type="match status" value="1"/>
</dbReference>
<keyword evidence="8" id="KW-0496">Mitochondrion</keyword>